<keyword evidence="1" id="KW-1185">Reference proteome</keyword>
<reference evidence="2" key="2">
    <citation type="submission" date="2020-10" db="UniProtKB">
        <authorList>
            <consortium name="WormBaseParasite"/>
        </authorList>
    </citation>
    <scope>IDENTIFICATION</scope>
</reference>
<evidence type="ECO:0000313" key="2">
    <source>
        <dbReference type="WBParaSite" id="Pan_g21789.t1"/>
    </source>
</evidence>
<accession>A0A7E4VJ38</accession>
<dbReference type="WBParaSite" id="Pan_g21789.t1">
    <property type="protein sequence ID" value="Pan_g21789.t1"/>
    <property type="gene ID" value="Pan_g21789"/>
</dbReference>
<reference evidence="1" key="1">
    <citation type="journal article" date="2013" name="Genetics">
        <title>The draft genome and transcriptome of Panagrellus redivivus are shaped by the harsh demands of a free-living lifestyle.</title>
        <authorList>
            <person name="Srinivasan J."/>
            <person name="Dillman A.R."/>
            <person name="Macchietto M.G."/>
            <person name="Heikkinen L."/>
            <person name="Lakso M."/>
            <person name="Fracchia K.M."/>
            <person name="Antoshechkin I."/>
            <person name="Mortazavi A."/>
            <person name="Wong G."/>
            <person name="Sternberg P.W."/>
        </authorList>
    </citation>
    <scope>NUCLEOTIDE SEQUENCE [LARGE SCALE GENOMIC DNA]</scope>
    <source>
        <strain evidence="1">MT8872</strain>
    </source>
</reference>
<name>A0A7E4VJ38_PANRE</name>
<dbReference type="AlphaFoldDB" id="A0A7E4VJ38"/>
<dbReference type="Proteomes" id="UP000492821">
    <property type="component" value="Unassembled WGS sequence"/>
</dbReference>
<sequence>MISPFFTSLTKRYTPIVCPRCPRKSFQKTNSDIMSFKKSVGNKTVVFTESEEYFSNLELGALTRYNNERIYFNMSTLKLSDCVVHPYEFMPMLRGCMDVHCERTTFSTPVLYSELWPRLRRGMTLYLDIQNLIYDDKMPQMLAQMPQNTPKAWKLYNMSLSKDVVVPIAEKFINSPVGHHVHMVFQPDNSNINCAWMANIVVKMILDARYLIDKNHCSGTGERILLIEKVSDKKIRLLSRDL</sequence>
<proteinExistence type="predicted"/>
<protein>
    <submittedName>
        <fullName evidence="2">ULP_PROTEASE domain-containing protein</fullName>
    </submittedName>
</protein>
<evidence type="ECO:0000313" key="1">
    <source>
        <dbReference type="Proteomes" id="UP000492821"/>
    </source>
</evidence>
<organism evidence="1 2">
    <name type="scientific">Panagrellus redivivus</name>
    <name type="common">Microworm</name>
    <dbReference type="NCBI Taxonomy" id="6233"/>
    <lineage>
        <taxon>Eukaryota</taxon>
        <taxon>Metazoa</taxon>
        <taxon>Ecdysozoa</taxon>
        <taxon>Nematoda</taxon>
        <taxon>Chromadorea</taxon>
        <taxon>Rhabditida</taxon>
        <taxon>Tylenchina</taxon>
        <taxon>Panagrolaimomorpha</taxon>
        <taxon>Panagrolaimoidea</taxon>
        <taxon>Panagrolaimidae</taxon>
        <taxon>Panagrellus</taxon>
    </lineage>
</organism>